<gene>
    <name evidence="2" type="ORF">SPI_08771</name>
</gene>
<dbReference type="OrthoDB" id="5598852at2759"/>
<evidence type="ECO:0000313" key="3">
    <source>
        <dbReference type="Proteomes" id="UP000076874"/>
    </source>
</evidence>
<keyword evidence="3" id="KW-1185">Reference proteome</keyword>
<dbReference type="InterPro" id="IPR011009">
    <property type="entry name" value="Kinase-like_dom_sf"/>
</dbReference>
<comment type="caution">
    <text evidence="2">The sequence shown here is derived from an EMBL/GenBank/DDBJ whole genome shotgun (WGS) entry which is preliminary data.</text>
</comment>
<dbReference type="InterPro" id="IPR002575">
    <property type="entry name" value="Aminoglycoside_PTrfase"/>
</dbReference>
<dbReference type="Gene3D" id="3.90.1200.10">
    <property type="match status" value="1"/>
</dbReference>
<keyword evidence="2" id="KW-0418">Kinase</keyword>
<keyword evidence="2" id="KW-0808">Transferase</keyword>
<accession>A0A162IAT8</accession>
<dbReference type="EMBL" id="AZHD01000023">
    <property type="protein sequence ID" value="OAA54525.1"/>
    <property type="molecule type" value="Genomic_DNA"/>
</dbReference>
<dbReference type="AlphaFoldDB" id="A0A162IAT8"/>
<proteinExistence type="predicted"/>
<dbReference type="Proteomes" id="UP000076874">
    <property type="component" value="Unassembled WGS sequence"/>
</dbReference>
<dbReference type="InterPro" id="IPR051678">
    <property type="entry name" value="AGP_Transferase"/>
</dbReference>
<reference evidence="2 3" key="1">
    <citation type="journal article" date="2016" name="Genome Biol. Evol.">
        <title>Divergent and convergent evolution of fungal pathogenicity.</title>
        <authorList>
            <person name="Shang Y."/>
            <person name="Xiao G."/>
            <person name="Zheng P."/>
            <person name="Cen K."/>
            <person name="Zhan S."/>
            <person name="Wang C."/>
        </authorList>
    </citation>
    <scope>NUCLEOTIDE SEQUENCE [LARGE SCALE GENOMIC DNA]</scope>
    <source>
        <strain evidence="2 3">RCEF 264</strain>
    </source>
</reference>
<protein>
    <submittedName>
        <fullName evidence="2">Protein kinase-like domain protein</fullName>
    </submittedName>
</protein>
<dbReference type="STRING" id="1081102.A0A162IAT8"/>
<organism evidence="2 3">
    <name type="scientific">Niveomyces insectorum RCEF 264</name>
    <dbReference type="NCBI Taxonomy" id="1081102"/>
    <lineage>
        <taxon>Eukaryota</taxon>
        <taxon>Fungi</taxon>
        <taxon>Dikarya</taxon>
        <taxon>Ascomycota</taxon>
        <taxon>Pezizomycotina</taxon>
        <taxon>Sordariomycetes</taxon>
        <taxon>Hypocreomycetidae</taxon>
        <taxon>Hypocreales</taxon>
        <taxon>Cordycipitaceae</taxon>
        <taxon>Niveomyces</taxon>
    </lineage>
</organism>
<evidence type="ECO:0000259" key="1">
    <source>
        <dbReference type="Pfam" id="PF01636"/>
    </source>
</evidence>
<evidence type="ECO:0000313" key="2">
    <source>
        <dbReference type="EMBL" id="OAA54525.1"/>
    </source>
</evidence>
<dbReference type="PANTHER" id="PTHR21310">
    <property type="entry name" value="AMINOGLYCOSIDE PHOSPHOTRANSFERASE-RELATED-RELATED"/>
    <property type="match status" value="1"/>
</dbReference>
<name>A0A162IAT8_9HYPO</name>
<dbReference type="Pfam" id="PF01636">
    <property type="entry name" value="APH"/>
    <property type="match status" value="1"/>
</dbReference>
<dbReference type="GO" id="GO:0016301">
    <property type="term" value="F:kinase activity"/>
    <property type="evidence" value="ECO:0007669"/>
    <property type="project" value="UniProtKB-KW"/>
</dbReference>
<dbReference type="SUPFAM" id="SSF56112">
    <property type="entry name" value="Protein kinase-like (PK-like)"/>
    <property type="match status" value="1"/>
</dbReference>
<dbReference type="PANTHER" id="PTHR21310:SF59">
    <property type="entry name" value="AMINOGLYCOSIDE PHOSPHOTRANSFERASE DOMAIN-CONTAINING PROTEIN"/>
    <property type="match status" value="1"/>
</dbReference>
<feature type="domain" description="Aminoglycoside phosphotransferase" evidence="1">
    <location>
        <begin position="83"/>
        <end position="222"/>
    </location>
</feature>
<sequence>MPYVVYSLDSAIERFFAGAGVASSRAECDDIARRSYTVVAGPHRDRIVQFREQAALLDAKVVALAKDMHVELVPRCSEIGRVGGENGPQLVIYEMEKVPGDNCVTARFNLAPEKRVNIVISLARFFAQAWKKGVAERQPVDIVRLHSECCARLDYLAGTLPMRFLPVVAKVQATLPQWFKDDSYPVVLTHADLNEMNILIDPSSGDITGIVDWSEASMQPFGFALYALDNALGTMSNDGWRWYDHAEAMRESFWDVFQAEIGSLSASQLELVKLAETAGILIRYGTAYDSGFSGLVGVRDTNGDDFGFLDALL</sequence>